<dbReference type="InterPro" id="IPR007400">
    <property type="entry name" value="PrpF-like"/>
</dbReference>
<accession>A0A542SXA4</accession>
<proteinExistence type="inferred from homology"/>
<dbReference type="GO" id="GO:0016853">
    <property type="term" value="F:isomerase activity"/>
    <property type="evidence" value="ECO:0007669"/>
    <property type="project" value="UniProtKB-KW"/>
</dbReference>
<protein>
    <recommendedName>
        <fullName evidence="5">Proline racemase</fullName>
    </recommendedName>
</protein>
<organism evidence="3 4">
    <name type="scientific">Streptomyces puniciscabiei</name>
    <dbReference type="NCBI Taxonomy" id="164348"/>
    <lineage>
        <taxon>Bacteria</taxon>
        <taxon>Bacillati</taxon>
        <taxon>Actinomycetota</taxon>
        <taxon>Actinomycetes</taxon>
        <taxon>Kitasatosporales</taxon>
        <taxon>Streptomycetaceae</taxon>
        <taxon>Streptomyces</taxon>
    </lineage>
</organism>
<evidence type="ECO:0000313" key="4">
    <source>
        <dbReference type="Proteomes" id="UP000318103"/>
    </source>
</evidence>
<dbReference type="SUPFAM" id="SSF54506">
    <property type="entry name" value="Diaminopimelate epimerase-like"/>
    <property type="match status" value="2"/>
</dbReference>
<dbReference type="AlphaFoldDB" id="A0A542SXA4"/>
<evidence type="ECO:0000256" key="2">
    <source>
        <dbReference type="ARBA" id="ARBA00023235"/>
    </source>
</evidence>
<sequence length="348" mass="37044">MIGHIAYASGSPCPTLVLDARQFPSERGPLLEALTEVRRRLVLAGGAHILKIALIEPSSHPLFDLDYRFIQALPDGVARFDLRGSCGHSVLCSVMAAGRSGMLPRQGPGDRVRVHVLNNGDHLVCETEEADRETARCTMYFLHTPPVPVTGLLLRDEPQTTLDLQDEKVTVSMVSSGNPYVFVGAREAGVADAAELFAGGPALFDRLERIRGAAARLLDWSPDGAFPKIAVVVPDGAGRIAARAVTVPGWHPTLALTGAVCLGAASCIPETIPWLAARDVGCLGGQVDIRTTGGSTAVTATTRTGDGRTELAWVAVGNKTVRYHGPFFPEPLARFQPREFGECLSLPA</sequence>
<dbReference type="Proteomes" id="UP000318103">
    <property type="component" value="Unassembled WGS sequence"/>
</dbReference>
<reference evidence="3 4" key="1">
    <citation type="submission" date="2019-06" db="EMBL/GenBank/DDBJ databases">
        <title>Sequencing the genomes of 1000 actinobacteria strains.</title>
        <authorList>
            <person name="Klenk H.-P."/>
        </authorList>
    </citation>
    <scope>NUCLEOTIDE SEQUENCE [LARGE SCALE GENOMIC DNA]</scope>
    <source>
        <strain evidence="3 4">DSM 41929</strain>
    </source>
</reference>
<comment type="similarity">
    <text evidence="1">Belongs to the PrpF family.</text>
</comment>
<keyword evidence="2" id="KW-0413">Isomerase</keyword>
<dbReference type="Gene3D" id="3.10.310.10">
    <property type="entry name" value="Diaminopimelate Epimerase, Chain A, domain 1"/>
    <property type="match status" value="2"/>
</dbReference>
<dbReference type="Pfam" id="PF04303">
    <property type="entry name" value="PrpF"/>
    <property type="match status" value="1"/>
</dbReference>
<dbReference type="RefSeq" id="WP_055707076.1">
    <property type="nucleotide sequence ID" value="NZ_JBPJFI010000003.1"/>
</dbReference>
<dbReference type="OrthoDB" id="3598211at2"/>
<dbReference type="PANTHER" id="PTHR43709">
    <property type="entry name" value="ACONITATE ISOMERASE-RELATED"/>
    <property type="match status" value="1"/>
</dbReference>
<gene>
    <name evidence="3" type="ORF">FB563_8229</name>
</gene>
<evidence type="ECO:0000313" key="3">
    <source>
        <dbReference type="EMBL" id="TQK79236.1"/>
    </source>
</evidence>
<comment type="caution">
    <text evidence="3">The sequence shown here is derived from an EMBL/GenBank/DDBJ whole genome shotgun (WGS) entry which is preliminary data.</text>
</comment>
<evidence type="ECO:0008006" key="5">
    <source>
        <dbReference type="Google" id="ProtNLM"/>
    </source>
</evidence>
<evidence type="ECO:0000256" key="1">
    <source>
        <dbReference type="ARBA" id="ARBA00007673"/>
    </source>
</evidence>
<dbReference type="PANTHER" id="PTHR43709:SF2">
    <property type="entry name" value="DUF453 DOMAIN PROTEIN (AFU_ORTHOLOGUE AFUA_6G00360)"/>
    <property type="match status" value="1"/>
</dbReference>
<keyword evidence="4" id="KW-1185">Reference proteome</keyword>
<dbReference type="EMBL" id="VFNX01000007">
    <property type="protein sequence ID" value="TQK79236.1"/>
    <property type="molecule type" value="Genomic_DNA"/>
</dbReference>
<name>A0A542SXA4_9ACTN</name>